<dbReference type="PANTHER" id="PTHR31917">
    <property type="entry name" value="AGENET DOMAIN-CONTAINING PROTEIN-RELATED"/>
    <property type="match status" value="1"/>
</dbReference>
<protein>
    <recommendedName>
        <fullName evidence="1">BAH domain-containing protein</fullName>
    </recommendedName>
</protein>
<evidence type="ECO:0000259" key="1">
    <source>
        <dbReference type="PROSITE" id="PS51038"/>
    </source>
</evidence>
<dbReference type="InterPro" id="IPR001025">
    <property type="entry name" value="BAH_dom"/>
</dbReference>
<comment type="caution">
    <text evidence="2">The sequence shown here is derived from an EMBL/GenBank/DDBJ whole genome shotgun (WGS) entry which is preliminary data.</text>
</comment>
<dbReference type="SMART" id="SM00439">
    <property type="entry name" value="BAH"/>
    <property type="match status" value="1"/>
</dbReference>
<evidence type="ECO:0000313" key="2">
    <source>
        <dbReference type="EMBL" id="EPS62942.1"/>
    </source>
</evidence>
<dbReference type="InterPro" id="IPR014002">
    <property type="entry name" value="Agenet_dom_plant"/>
</dbReference>
<dbReference type="SMART" id="SM00743">
    <property type="entry name" value="Agenet"/>
    <property type="match status" value="2"/>
</dbReference>
<dbReference type="Pfam" id="PF01426">
    <property type="entry name" value="BAH"/>
    <property type="match status" value="1"/>
</dbReference>
<dbReference type="EMBL" id="AUSU01005796">
    <property type="protein sequence ID" value="EPS62942.1"/>
    <property type="molecule type" value="Genomic_DNA"/>
</dbReference>
<gene>
    <name evidence="2" type="ORF">M569_11845</name>
</gene>
<organism evidence="2 3">
    <name type="scientific">Genlisea aurea</name>
    <dbReference type="NCBI Taxonomy" id="192259"/>
    <lineage>
        <taxon>Eukaryota</taxon>
        <taxon>Viridiplantae</taxon>
        <taxon>Streptophyta</taxon>
        <taxon>Embryophyta</taxon>
        <taxon>Tracheophyta</taxon>
        <taxon>Spermatophyta</taxon>
        <taxon>Magnoliopsida</taxon>
        <taxon>eudicotyledons</taxon>
        <taxon>Gunneridae</taxon>
        <taxon>Pentapetalae</taxon>
        <taxon>asterids</taxon>
        <taxon>lamiids</taxon>
        <taxon>Lamiales</taxon>
        <taxon>Lentibulariaceae</taxon>
        <taxon>Genlisea</taxon>
    </lineage>
</organism>
<dbReference type="Gene3D" id="2.30.30.490">
    <property type="match status" value="1"/>
</dbReference>
<reference evidence="2 3" key="1">
    <citation type="journal article" date="2013" name="BMC Genomics">
        <title>The miniature genome of a carnivorous plant Genlisea aurea contains a low number of genes and short non-coding sequences.</title>
        <authorList>
            <person name="Leushkin E.V."/>
            <person name="Sutormin R.A."/>
            <person name="Nabieva E.R."/>
            <person name="Penin A.A."/>
            <person name="Kondrashov A.S."/>
            <person name="Logacheva M.D."/>
        </authorList>
    </citation>
    <scope>NUCLEOTIDE SEQUENCE [LARGE SCALE GENOMIC DNA]</scope>
</reference>
<dbReference type="PANTHER" id="PTHR31917:SF58">
    <property type="entry name" value="AGENET AND BROMO-ADJACENT HOMOLOGY (BAH) DOMAIN-CONTAINING PROTEIN"/>
    <property type="match status" value="1"/>
</dbReference>
<keyword evidence="3" id="KW-1185">Reference proteome</keyword>
<dbReference type="InterPro" id="IPR043151">
    <property type="entry name" value="BAH_sf"/>
</dbReference>
<evidence type="ECO:0000313" key="3">
    <source>
        <dbReference type="Proteomes" id="UP000015453"/>
    </source>
</evidence>
<dbReference type="GO" id="GO:0003682">
    <property type="term" value="F:chromatin binding"/>
    <property type="evidence" value="ECO:0007669"/>
    <property type="project" value="InterPro"/>
</dbReference>
<dbReference type="CDD" id="cd20405">
    <property type="entry name" value="Tudor_Agenet_AtDUF_rpt1_3"/>
    <property type="match status" value="1"/>
</dbReference>
<dbReference type="AlphaFoldDB" id="S8DT15"/>
<feature type="non-terminal residue" evidence="2">
    <location>
        <position position="1"/>
    </location>
</feature>
<proteinExistence type="predicted"/>
<name>S8DT15_9LAMI</name>
<dbReference type="Proteomes" id="UP000015453">
    <property type="component" value="Unassembled WGS sequence"/>
</dbReference>
<dbReference type="PROSITE" id="PS51038">
    <property type="entry name" value="BAH"/>
    <property type="match status" value="1"/>
</dbReference>
<accession>S8DT15</accession>
<dbReference type="Pfam" id="PF05641">
    <property type="entry name" value="Agenet"/>
    <property type="match status" value="1"/>
</dbReference>
<sequence>YVGWEEMVAYTGKGRREVHYFLKRRGGGRDLVVVGRETDAMTYDYTFNDGHFLFPILNGFSGLKLRTRKEVVDWMDSMVSDALRDGSLRLSTSRERYRKVKRETNVVSYRFSSILFRSGTRVPLLNHNIPGFAWLGLSSVCQKRRRHYQSFCRNGSIISVRDFVYVLSDNYRRLVAHVEDMYEDVEGNKMVLVRWFHKIDEAGIVLPSSYNDKEIFYSLCLQDISVECIDGIATVLGPEHYEKLSNEATRLGLNPFMCSRQFDNGDLKPFEVTALEGYWKQEFFRKKGGSLLEISSNLKREASFGDAIPSRSAKRFRLSHSSGATTSSLSDLKGDFITDSPNSPAMSTGIDNAETQKLPQLLSIGSCVEVLSQDSGIRGCWFRAVIIKKHKDSVKLRYQGVKDAEDESKYLEEWILASRIAAQDLLGIRLSGRTIIRPVLLPDGAIVYDSLNIGTIVDALWHDGWWEGIVLKKESRDRIAVYFPGK</sequence>
<dbReference type="InterPro" id="IPR008395">
    <property type="entry name" value="Agenet-like_dom"/>
</dbReference>
<feature type="domain" description="BAH" evidence="1">
    <location>
        <begin position="156"/>
        <end position="273"/>
    </location>
</feature>
<dbReference type="OrthoDB" id="1883212at2759"/>